<feature type="region of interest" description="Disordered" evidence="1">
    <location>
        <begin position="531"/>
        <end position="560"/>
    </location>
</feature>
<gene>
    <name evidence="2" type="ORF">ZHAS_00004014</name>
</gene>
<proteinExistence type="predicted"/>
<dbReference type="OMA" id="RNCRWRE"/>
<evidence type="ECO:0000313" key="2">
    <source>
        <dbReference type="EMBL" id="KFB36847.1"/>
    </source>
</evidence>
<dbReference type="EMBL" id="KE524796">
    <property type="protein sequence ID" value="KFB36847.1"/>
    <property type="molecule type" value="Genomic_DNA"/>
</dbReference>
<dbReference type="EnsemblMetazoa" id="ASIC004014-RA">
    <property type="protein sequence ID" value="ASIC004014-PA"/>
    <property type="gene ID" value="ASIC004014"/>
</dbReference>
<feature type="compositionally biased region" description="Low complexity" evidence="1">
    <location>
        <begin position="396"/>
        <end position="405"/>
    </location>
</feature>
<feature type="compositionally biased region" description="Basic residues" evidence="1">
    <location>
        <begin position="266"/>
        <end position="284"/>
    </location>
</feature>
<evidence type="ECO:0000256" key="1">
    <source>
        <dbReference type="SAM" id="MobiDB-lite"/>
    </source>
</evidence>
<dbReference type="VEuPathDB" id="VectorBase:ASIC004014"/>
<name>A0A084VFV3_ANOSI</name>
<dbReference type="AlphaFoldDB" id="A0A084VFV3"/>
<reference evidence="2 4" key="1">
    <citation type="journal article" date="2014" name="BMC Genomics">
        <title>Genome sequence of Anopheles sinensis provides insight into genetics basis of mosquito competence for malaria parasites.</title>
        <authorList>
            <person name="Zhou D."/>
            <person name="Zhang D."/>
            <person name="Ding G."/>
            <person name="Shi L."/>
            <person name="Hou Q."/>
            <person name="Ye Y."/>
            <person name="Xu Y."/>
            <person name="Zhou H."/>
            <person name="Xiong C."/>
            <person name="Li S."/>
            <person name="Yu J."/>
            <person name="Hong S."/>
            <person name="Yu X."/>
            <person name="Zou P."/>
            <person name="Chen C."/>
            <person name="Chang X."/>
            <person name="Wang W."/>
            <person name="Lv Y."/>
            <person name="Sun Y."/>
            <person name="Ma L."/>
            <person name="Shen B."/>
            <person name="Zhu C."/>
        </authorList>
    </citation>
    <scope>NUCLEOTIDE SEQUENCE [LARGE SCALE GENOMIC DNA]</scope>
</reference>
<keyword evidence="4" id="KW-1185">Reference proteome</keyword>
<feature type="compositionally biased region" description="Basic residues" evidence="1">
    <location>
        <begin position="319"/>
        <end position="338"/>
    </location>
</feature>
<protein>
    <submittedName>
        <fullName evidence="2">AGAP004338-PA-like protein</fullName>
    </submittedName>
</protein>
<dbReference type="OrthoDB" id="8021929at2759"/>
<feature type="region of interest" description="Disordered" evidence="1">
    <location>
        <begin position="245"/>
        <end position="304"/>
    </location>
</feature>
<dbReference type="STRING" id="74873.A0A084VFV3"/>
<reference evidence="3" key="2">
    <citation type="submission" date="2020-05" db="UniProtKB">
        <authorList>
            <consortium name="EnsemblMetazoa"/>
        </authorList>
    </citation>
    <scope>IDENTIFICATION</scope>
</reference>
<accession>A0A084VFV3</accession>
<dbReference type="EMBL" id="ATLV01012488">
    <property type="status" value="NOT_ANNOTATED_CDS"/>
    <property type="molecule type" value="Genomic_DNA"/>
</dbReference>
<organism evidence="2">
    <name type="scientific">Anopheles sinensis</name>
    <name type="common">Mosquito</name>
    <dbReference type="NCBI Taxonomy" id="74873"/>
    <lineage>
        <taxon>Eukaryota</taxon>
        <taxon>Metazoa</taxon>
        <taxon>Ecdysozoa</taxon>
        <taxon>Arthropoda</taxon>
        <taxon>Hexapoda</taxon>
        <taxon>Insecta</taxon>
        <taxon>Pterygota</taxon>
        <taxon>Neoptera</taxon>
        <taxon>Endopterygota</taxon>
        <taxon>Diptera</taxon>
        <taxon>Nematocera</taxon>
        <taxon>Culicoidea</taxon>
        <taxon>Culicidae</taxon>
        <taxon>Anophelinae</taxon>
        <taxon>Anopheles</taxon>
    </lineage>
</organism>
<dbReference type="Proteomes" id="UP000030765">
    <property type="component" value="Unassembled WGS sequence"/>
</dbReference>
<evidence type="ECO:0000313" key="3">
    <source>
        <dbReference type="EnsemblMetazoa" id="ASIC004014-PA"/>
    </source>
</evidence>
<feature type="compositionally biased region" description="Low complexity" evidence="1">
    <location>
        <begin position="339"/>
        <end position="348"/>
    </location>
</feature>
<feature type="region of interest" description="Disordered" evidence="1">
    <location>
        <begin position="53"/>
        <end position="85"/>
    </location>
</feature>
<sequence>MSAPQVTNVEKVLPNDEELGRRNCRWRELVKKYDKDNAKQAEHDMDIDAAFEMLDQDMSNESSVSDVEEESSKSGSAADNPEDIKQQLRVAVPSRKRTWEVNGLKEILDDHEFRMLSHEKVENWLRNHMHSITGQFNVHYQAQQVTTVTETCMDADADSLYSVDTAQYIRSNKQISNKVKVTTMIKQYAVTSSIRHGRLNSLGSIYDDHSNGATQRMLTRAHSKSDSSCDVMRQLTAMPPHTMSIDHHPHHQRHNLPQPQPIASDHKRRTRKKVFKKTIPRKRPVAVAGDAARGHPVTSPPLRYDQREVYEKALEQCARVKKAKARRTPCRRSSRRQTSRMYTSTSSSEGENRLDDSDHNDVFRAGPSQREKPVLVPRKNLFIPNAVSPSSPPAAQPSNSQQAVPPNTPPQVNKSSPTEREIVEPFQSITLSASKRKRPQPAGPAEQSGAGHPGRERAKKQIGIQPDGCYHDEGVVIYRPKTIRPHLDASERIMLRMEDLTLDGVAKERHLVKFRDFNYRVHPNSTVCFYPSDSDSDDCPSDADGKNNDTENSYDDDDPILTFHPRKTNMLNVVEVPYRRRIS</sequence>
<feature type="region of interest" description="Disordered" evidence="1">
    <location>
        <begin position="319"/>
        <end position="466"/>
    </location>
</feature>
<feature type="compositionally biased region" description="Basic and acidic residues" evidence="1">
    <location>
        <begin position="350"/>
        <end position="362"/>
    </location>
</feature>
<dbReference type="VEuPathDB" id="VectorBase:ASIS007902"/>
<evidence type="ECO:0000313" key="4">
    <source>
        <dbReference type="Proteomes" id="UP000030765"/>
    </source>
</evidence>